<dbReference type="GO" id="GO:0003677">
    <property type="term" value="F:DNA binding"/>
    <property type="evidence" value="ECO:0007669"/>
    <property type="project" value="InterPro"/>
</dbReference>
<evidence type="ECO:0000313" key="1">
    <source>
        <dbReference type="EMBL" id="PPU66463.1"/>
    </source>
</evidence>
<dbReference type="Proteomes" id="UP000238191">
    <property type="component" value="Unassembled WGS sequence"/>
</dbReference>
<accession>A0A2S7CY00</accession>
<organism evidence="1 2">
    <name type="scientific">Xanthomonas pisi</name>
    <dbReference type="NCBI Taxonomy" id="56457"/>
    <lineage>
        <taxon>Bacteria</taxon>
        <taxon>Pseudomonadati</taxon>
        <taxon>Pseudomonadota</taxon>
        <taxon>Gammaproteobacteria</taxon>
        <taxon>Lysobacterales</taxon>
        <taxon>Lysobacteraceae</taxon>
        <taxon>Xanthomonas</taxon>
    </lineage>
</organism>
<dbReference type="SUPFAM" id="SSF56349">
    <property type="entry name" value="DNA breaking-rejoining enzymes"/>
    <property type="match status" value="1"/>
</dbReference>
<sequence>MTKIADLPELSVKTDRFGDTAWDYRVFLCHGMSSMRKQTADKMLKKISQVRSFRAARLSLVLALRDYAKAQFDESPSHRSFVSNYQVLRNFYVYCDEHGLDPTAMNIVDIFIDWSEDRRSNKHPKYHYSIASRLSRMLSEITDISVDRFRIPARLISPSPRANSGRVDTQNLAKTFLFGELVSSISSLLSTENITGPLPLKFGFVDKTLELWSGIPSDDALRATHASKGHPEHEWQPDQHRIRTLAAGSLAARRTLVNLRIEAELAIFLAQTGMNLAQAFTLSVGRFRYRTRDGGYLVKGIYKDRRGGEVAFEVFKAYRRHFERYLKWRTCIAEADDPRLFPFAIRPGDPPRQEHHSNGLRRLCQQAGIAYIGARELRCTRVNYFLRRSDDFVLTAAVAQHSVGVLMSYQRPNHQRAATEVTGFWNHVGSPLMSAGTGSCSGSPQPMPARPGQPVPDCRSVAGCLFCLDHRDEMSLDYAWSLVSYRYLKSLELAAYPPTREKSSEPTTPEIVITVLSEKLKQMCLQHVEGSKLVQEAEDRAIEGDFHPRWSDIINAAESYHDTTDL</sequence>
<dbReference type="AlphaFoldDB" id="A0A2S7CY00"/>
<dbReference type="RefSeq" id="WP_046963693.1">
    <property type="nucleotide sequence ID" value="NZ_MDEI01000021.1"/>
</dbReference>
<gene>
    <name evidence="1" type="ORF">XpiCFBP4643_19065</name>
</gene>
<proteinExistence type="predicted"/>
<name>A0A2S7CY00_9XANT</name>
<comment type="caution">
    <text evidence="1">The sequence shown here is derived from an EMBL/GenBank/DDBJ whole genome shotgun (WGS) entry which is preliminary data.</text>
</comment>
<keyword evidence="2" id="KW-1185">Reference proteome</keyword>
<reference evidence="2" key="1">
    <citation type="submission" date="2016-08" db="EMBL/GenBank/DDBJ databases">
        <authorList>
            <person name="Merda D."/>
            <person name="Briand M."/>
            <person name="Taghouti G."/>
            <person name="Carrere S."/>
            <person name="Gouzy J."/>
            <person name="Portier P."/>
            <person name="Jacques M.-A."/>
            <person name="Fischer-Le Saux M."/>
        </authorList>
    </citation>
    <scope>NUCLEOTIDE SEQUENCE [LARGE SCALE GENOMIC DNA]</scope>
    <source>
        <strain evidence="2">CFBP4643</strain>
    </source>
</reference>
<evidence type="ECO:0008006" key="3">
    <source>
        <dbReference type="Google" id="ProtNLM"/>
    </source>
</evidence>
<dbReference type="InterPro" id="IPR011010">
    <property type="entry name" value="DNA_brk_join_enz"/>
</dbReference>
<protein>
    <recommendedName>
        <fullName evidence="3">Integrase</fullName>
    </recommendedName>
</protein>
<dbReference type="EMBL" id="MDEI01000021">
    <property type="protein sequence ID" value="PPU66463.1"/>
    <property type="molecule type" value="Genomic_DNA"/>
</dbReference>
<dbReference type="OrthoDB" id="8714551at2"/>
<evidence type="ECO:0000313" key="2">
    <source>
        <dbReference type="Proteomes" id="UP000238191"/>
    </source>
</evidence>